<reference evidence="4" key="1">
    <citation type="submission" date="2016-10" db="EMBL/GenBank/DDBJ databases">
        <authorList>
            <person name="Varghese N."/>
            <person name="Submissions S."/>
        </authorList>
    </citation>
    <scope>NUCLEOTIDE SEQUENCE [LARGE SCALE GENOMIC DNA]</scope>
    <source>
        <strain evidence="4">DSM 25157</strain>
    </source>
</reference>
<evidence type="ECO:0000256" key="1">
    <source>
        <dbReference type="ARBA" id="ARBA00008129"/>
    </source>
</evidence>
<proteinExistence type="inferred from homology"/>
<dbReference type="EMBL" id="FNQJ01000056">
    <property type="protein sequence ID" value="SEA95307.1"/>
    <property type="molecule type" value="Genomic_DNA"/>
</dbReference>
<protein>
    <submittedName>
        <fullName evidence="3">Nitrilase</fullName>
    </submittedName>
</protein>
<dbReference type="InterPro" id="IPR000132">
    <property type="entry name" value="Nitrilase/CN_hydratase_CS"/>
</dbReference>
<gene>
    <name evidence="3" type="ORF">SAMN05421875_1568</name>
</gene>
<dbReference type="CDD" id="cd07564">
    <property type="entry name" value="nitrilases_CHs"/>
    <property type="match status" value="1"/>
</dbReference>
<dbReference type="Gene3D" id="3.60.110.10">
    <property type="entry name" value="Carbon-nitrogen hydrolase"/>
    <property type="match status" value="1"/>
</dbReference>
<dbReference type="RefSeq" id="WP_092701556.1">
    <property type="nucleotide sequence ID" value="NZ_FNQJ01000056.1"/>
</dbReference>
<feature type="domain" description="CN hydrolase" evidence="2">
    <location>
        <begin position="4"/>
        <end position="271"/>
    </location>
</feature>
<dbReference type="SUPFAM" id="SSF56317">
    <property type="entry name" value="Carbon-nitrogen hydrolase"/>
    <property type="match status" value="1"/>
</dbReference>
<dbReference type="InterPro" id="IPR036526">
    <property type="entry name" value="C-N_Hydrolase_sf"/>
</dbReference>
<keyword evidence="4" id="KW-1185">Reference proteome</keyword>
<dbReference type="GeneID" id="34231373"/>
<dbReference type="PANTHER" id="PTHR46044">
    <property type="entry name" value="NITRILASE"/>
    <property type="match status" value="1"/>
</dbReference>
<evidence type="ECO:0000313" key="4">
    <source>
        <dbReference type="Proteomes" id="UP000199002"/>
    </source>
</evidence>
<dbReference type="FunFam" id="3.60.110.10:FF:000016">
    <property type="entry name" value="Nitrilase blr3397"/>
    <property type="match status" value="1"/>
</dbReference>
<dbReference type="STRING" id="592050.SAMN05421875_1568"/>
<dbReference type="Proteomes" id="UP000199002">
    <property type="component" value="Unassembled WGS sequence"/>
</dbReference>
<name>A0A1H4FE62_9BURK</name>
<evidence type="ECO:0000313" key="3">
    <source>
        <dbReference type="EMBL" id="SEA95307.1"/>
    </source>
</evidence>
<dbReference type="InterPro" id="IPR003010">
    <property type="entry name" value="C-N_Hydrolase"/>
</dbReference>
<dbReference type="Pfam" id="PF00795">
    <property type="entry name" value="CN_hydrolase"/>
    <property type="match status" value="1"/>
</dbReference>
<organism evidence="3 4">
    <name type="scientific">Acidovorax soli</name>
    <dbReference type="NCBI Taxonomy" id="592050"/>
    <lineage>
        <taxon>Bacteria</taxon>
        <taxon>Pseudomonadati</taxon>
        <taxon>Pseudomonadota</taxon>
        <taxon>Betaproteobacteria</taxon>
        <taxon>Burkholderiales</taxon>
        <taxon>Comamonadaceae</taxon>
        <taxon>Acidovorax</taxon>
    </lineage>
</organism>
<evidence type="ECO:0000259" key="2">
    <source>
        <dbReference type="PROSITE" id="PS50263"/>
    </source>
</evidence>
<dbReference type="AlphaFoldDB" id="A0A1H4FE62"/>
<comment type="similarity">
    <text evidence="1">Belongs to the carbon-nitrogen hydrolase superfamily. Nitrilase family.</text>
</comment>
<dbReference type="PROSITE" id="PS50263">
    <property type="entry name" value="CN_HYDROLASE"/>
    <property type="match status" value="1"/>
</dbReference>
<dbReference type="PROSITE" id="PS00921">
    <property type="entry name" value="NITRIL_CHT_2"/>
    <property type="match status" value="1"/>
</dbReference>
<accession>A0A1H4FE62</accession>
<dbReference type="PANTHER" id="PTHR46044:SF1">
    <property type="entry name" value="CN HYDROLASE DOMAIN-CONTAINING PROTEIN"/>
    <property type="match status" value="1"/>
</dbReference>
<dbReference type="GO" id="GO:0000257">
    <property type="term" value="F:nitrilase activity"/>
    <property type="evidence" value="ECO:0007669"/>
    <property type="project" value="UniProtKB-ARBA"/>
</dbReference>
<sequence length="311" mass="33905">MTTHRVAVIQASSVPSDSAATVDKLIRLATDARGQGAELAVFPEAFLGGYPKGADFHIALGARPPESREEFRRYYENAIAVPGPETERIGAAAADLKLFIVVGVIERAGGTLYCTVLFFGPDGSLLGKHRKLMPTAAERYLWGQGDGSTLPVFDTPVGKLGAVICWENYMPMLRMAMYGKGIEIYCAPTADDRPTWLPSMQHIALEGRCFVLSSCQVLRGSEFPKEFRNEISTDPDAQLMRGGSCIIDPLGKVLAGPVFDEEAVLVATIDLADIPRGRFDFDVAGHYARPDIFKLTVNETPLRPIVTVREE</sequence>
<dbReference type="InterPro" id="IPR044149">
    <property type="entry name" value="Nitrilases_CHs"/>
</dbReference>